<reference evidence="1" key="1">
    <citation type="journal article" date="2020" name="mSystems">
        <title>Genome- and Community-Level Interaction Insights into Carbon Utilization and Element Cycling Functions of Hydrothermarchaeota in Hydrothermal Sediment.</title>
        <authorList>
            <person name="Zhou Z."/>
            <person name="Liu Y."/>
            <person name="Xu W."/>
            <person name="Pan J."/>
            <person name="Luo Z.H."/>
            <person name="Li M."/>
        </authorList>
    </citation>
    <scope>NUCLEOTIDE SEQUENCE [LARGE SCALE GENOMIC DNA]</scope>
    <source>
        <strain evidence="1">SpSt-658</strain>
    </source>
</reference>
<evidence type="ECO:0000313" key="1">
    <source>
        <dbReference type="EMBL" id="HGM07337.1"/>
    </source>
</evidence>
<organism evidence="1">
    <name type="scientific">Ignisphaera aggregans</name>
    <dbReference type="NCBI Taxonomy" id="334771"/>
    <lineage>
        <taxon>Archaea</taxon>
        <taxon>Thermoproteota</taxon>
        <taxon>Thermoprotei</taxon>
        <taxon>Desulfurococcales</taxon>
        <taxon>Desulfurococcaceae</taxon>
        <taxon>Ignisphaera</taxon>
    </lineage>
</organism>
<dbReference type="EMBL" id="DTCA01000091">
    <property type="protein sequence ID" value="HGM07337.1"/>
    <property type="molecule type" value="Genomic_DNA"/>
</dbReference>
<protein>
    <submittedName>
        <fullName evidence="1">Uncharacterized protein</fullName>
    </submittedName>
</protein>
<name>A0A7C4H7C6_9CREN</name>
<gene>
    <name evidence="1" type="ORF">ENU31_02885</name>
</gene>
<proteinExistence type="predicted"/>
<dbReference type="AlphaFoldDB" id="A0A7C4H7C6"/>
<sequence>MIKTKMDEEDTTPALVEQAAIATTEFLNELNNLNGWWFINYEEEKKKDNMMLYELIGNQITTAEKISNLDLQTTVYDPRSIKPCMVLGTPNVAGGTDVVLRTHKNLSVYRFKGRTTVLGVSEDPHTGLDIVFEYPPRSLISVLFYLLNPEIERFVRKLVKEHLTSDKDVEALDTWSYAYDKVIGIKVDKRIGPQLEVTQYRDLLTSKFIVYQSEKYNSLDTIALDVVKDGWDLQKLYVVTLKRKGKYITYFMIRQEEVLHLLDAMLPPSEIVALAKDSSNILIAIRKVPILVKAIESLNYDWFTEFAKLFKK</sequence>
<accession>A0A7C4H7C6</accession>
<comment type="caution">
    <text evidence="1">The sequence shown here is derived from an EMBL/GenBank/DDBJ whole genome shotgun (WGS) entry which is preliminary data.</text>
</comment>